<evidence type="ECO:0000256" key="2">
    <source>
        <dbReference type="SAM" id="MobiDB-lite"/>
    </source>
</evidence>
<dbReference type="AlphaFoldDB" id="A0AAQ3KA72"/>
<dbReference type="PANTHER" id="PTHR33431:SF12">
    <property type="entry name" value="HIGH MOBILITY GROUP BOX PROTEIN, PUTATIVE (DUF1635)-RELATED"/>
    <property type="match status" value="1"/>
</dbReference>
<feature type="coiled-coil region" evidence="1">
    <location>
        <begin position="29"/>
        <end position="88"/>
    </location>
</feature>
<dbReference type="Pfam" id="PF07795">
    <property type="entry name" value="DUF1635"/>
    <property type="match status" value="1"/>
</dbReference>
<evidence type="ECO:0000313" key="3">
    <source>
        <dbReference type="EMBL" id="WOL04765.1"/>
    </source>
</evidence>
<sequence>MGVDPWILEEVTSMDSGFASLWGFSEQSVEDLKHKLLCATLELEALRATAREEMRKKEENTNQLIHLLQIITRERDEARDQLQLLLNKITQPESPQMRQTRASSSITESDSLSGTPAESFFNTAAAAAASPELTSAKMAACTRQSNEYDSASAVIDGIAMKKPLPQKGKLLQAVLEAGPLLQTLLLAGPLPQWRNPPPLQQFQVPPVAAAAKAHSSALFTQKVVLSSHNLAHCSQMVPLDHEKSNGEFGVYAPKMTKRPMESLCMRSYENLSLKRQKTQCTQGV</sequence>
<keyword evidence="1" id="KW-0175">Coiled coil</keyword>
<organism evidence="3 4">
    <name type="scientific">Canna indica</name>
    <name type="common">Indian-shot</name>
    <dbReference type="NCBI Taxonomy" id="4628"/>
    <lineage>
        <taxon>Eukaryota</taxon>
        <taxon>Viridiplantae</taxon>
        <taxon>Streptophyta</taxon>
        <taxon>Embryophyta</taxon>
        <taxon>Tracheophyta</taxon>
        <taxon>Spermatophyta</taxon>
        <taxon>Magnoliopsida</taxon>
        <taxon>Liliopsida</taxon>
        <taxon>Zingiberales</taxon>
        <taxon>Cannaceae</taxon>
        <taxon>Canna</taxon>
    </lineage>
</organism>
<gene>
    <name evidence="3" type="ORF">Cni_G13487</name>
</gene>
<name>A0AAQ3KA72_9LILI</name>
<dbReference type="Proteomes" id="UP001327560">
    <property type="component" value="Chromosome 4"/>
</dbReference>
<reference evidence="3 4" key="1">
    <citation type="submission" date="2023-10" db="EMBL/GenBank/DDBJ databases">
        <title>Chromosome-scale genome assembly provides insights into flower coloration mechanisms of Canna indica.</title>
        <authorList>
            <person name="Li C."/>
        </authorList>
    </citation>
    <scope>NUCLEOTIDE SEQUENCE [LARGE SCALE GENOMIC DNA]</scope>
    <source>
        <tissue evidence="3">Flower</tissue>
    </source>
</reference>
<accession>A0AAQ3KA72</accession>
<protein>
    <submittedName>
        <fullName evidence="3">Uncharacterized protein</fullName>
    </submittedName>
</protein>
<feature type="region of interest" description="Disordered" evidence="2">
    <location>
        <begin position="93"/>
        <end position="114"/>
    </location>
</feature>
<dbReference type="InterPro" id="IPR012862">
    <property type="entry name" value="DUF1635"/>
</dbReference>
<proteinExistence type="predicted"/>
<dbReference type="PANTHER" id="PTHR33431">
    <property type="entry name" value="ENABLED-LIKE PROTEIN (DUF1635)"/>
    <property type="match status" value="1"/>
</dbReference>
<evidence type="ECO:0000256" key="1">
    <source>
        <dbReference type="SAM" id="Coils"/>
    </source>
</evidence>
<dbReference type="EMBL" id="CP136893">
    <property type="protein sequence ID" value="WOL04765.1"/>
    <property type="molecule type" value="Genomic_DNA"/>
</dbReference>
<keyword evidence="4" id="KW-1185">Reference proteome</keyword>
<evidence type="ECO:0000313" key="4">
    <source>
        <dbReference type="Proteomes" id="UP001327560"/>
    </source>
</evidence>